<dbReference type="AlphaFoldDB" id="A0A368G339"/>
<sequence>MPHILCRMKGMPAHWRETFKSLAVPGWLDWLATEALAPPTTVAKSACKSGKIFRFINYRGDLSTQIATVREGWQHVEERNSG</sequence>
<accession>A0A368G339</accession>
<protein>
    <submittedName>
        <fullName evidence="1">Uncharacterized protein</fullName>
    </submittedName>
</protein>
<keyword evidence="2" id="KW-1185">Reference proteome</keyword>
<gene>
    <name evidence="1" type="ORF">ANCCAN_17101</name>
</gene>
<dbReference type="Proteomes" id="UP000252519">
    <property type="component" value="Unassembled WGS sequence"/>
</dbReference>
<organism evidence="1 2">
    <name type="scientific">Ancylostoma caninum</name>
    <name type="common">Dog hookworm</name>
    <dbReference type="NCBI Taxonomy" id="29170"/>
    <lineage>
        <taxon>Eukaryota</taxon>
        <taxon>Metazoa</taxon>
        <taxon>Ecdysozoa</taxon>
        <taxon>Nematoda</taxon>
        <taxon>Chromadorea</taxon>
        <taxon>Rhabditida</taxon>
        <taxon>Rhabditina</taxon>
        <taxon>Rhabditomorpha</taxon>
        <taxon>Strongyloidea</taxon>
        <taxon>Ancylostomatidae</taxon>
        <taxon>Ancylostomatinae</taxon>
        <taxon>Ancylostoma</taxon>
    </lineage>
</organism>
<evidence type="ECO:0000313" key="2">
    <source>
        <dbReference type="Proteomes" id="UP000252519"/>
    </source>
</evidence>
<evidence type="ECO:0000313" key="1">
    <source>
        <dbReference type="EMBL" id="RCN37007.1"/>
    </source>
</evidence>
<comment type="caution">
    <text evidence="1">The sequence shown here is derived from an EMBL/GenBank/DDBJ whole genome shotgun (WGS) entry which is preliminary data.</text>
</comment>
<reference evidence="1 2" key="1">
    <citation type="submission" date="2014-10" db="EMBL/GenBank/DDBJ databases">
        <title>Draft genome of the hookworm Ancylostoma caninum.</title>
        <authorList>
            <person name="Mitreva M."/>
        </authorList>
    </citation>
    <scope>NUCLEOTIDE SEQUENCE [LARGE SCALE GENOMIC DNA]</scope>
    <source>
        <strain evidence="1 2">Baltimore</strain>
    </source>
</reference>
<proteinExistence type="predicted"/>
<name>A0A368G339_ANCCA</name>
<dbReference type="EMBL" id="JOJR01000505">
    <property type="protein sequence ID" value="RCN37007.1"/>
    <property type="molecule type" value="Genomic_DNA"/>
</dbReference>